<dbReference type="Pfam" id="PF01170">
    <property type="entry name" value="UPF0020"/>
    <property type="match status" value="1"/>
</dbReference>
<reference evidence="2 3" key="1">
    <citation type="journal article" date="2016" name="Nat. Commun.">
        <title>Thousands of microbial genomes shed light on interconnected biogeochemical processes in an aquifer system.</title>
        <authorList>
            <person name="Anantharaman K."/>
            <person name="Brown C.T."/>
            <person name="Hug L.A."/>
            <person name="Sharon I."/>
            <person name="Castelle C.J."/>
            <person name="Probst A.J."/>
            <person name="Thomas B.C."/>
            <person name="Singh A."/>
            <person name="Wilkins M.J."/>
            <person name="Karaoz U."/>
            <person name="Brodie E.L."/>
            <person name="Williams K.H."/>
            <person name="Hubbard S.S."/>
            <person name="Banfield J.F."/>
        </authorList>
    </citation>
    <scope>NUCLEOTIDE SEQUENCE [LARGE SCALE GENOMIC DNA]</scope>
</reference>
<organism evidence="2 3">
    <name type="scientific">Candidatus Komeilibacteria bacterium RIFOXYC1_FULL_37_11</name>
    <dbReference type="NCBI Taxonomy" id="1798555"/>
    <lineage>
        <taxon>Bacteria</taxon>
        <taxon>Candidatus Komeiliibacteriota</taxon>
    </lineage>
</organism>
<dbReference type="GO" id="GO:0030488">
    <property type="term" value="P:tRNA methylation"/>
    <property type="evidence" value="ECO:0007669"/>
    <property type="project" value="TreeGrafter"/>
</dbReference>
<proteinExistence type="predicted"/>
<protein>
    <recommendedName>
        <fullName evidence="1">Ribosomal RNA large subunit methyltransferase K/L-like methyltransferase domain-containing protein</fullName>
    </recommendedName>
</protein>
<dbReference type="InterPro" id="IPR029063">
    <property type="entry name" value="SAM-dependent_MTases_sf"/>
</dbReference>
<dbReference type="GO" id="GO:0016423">
    <property type="term" value="F:tRNA (guanine) methyltransferase activity"/>
    <property type="evidence" value="ECO:0007669"/>
    <property type="project" value="TreeGrafter"/>
</dbReference>
<dbReference type="Gene3D" id="3.40.50.150">
    <property type="entry name" value="Vaccinia Virus protein VP39"/>
    <property type="match status" value="1"/>
</dbReference>
<sequence length="388" mass="44199">MNKYLLILGQSSALARQELAAVLSSSNGQIELTGTNFAVISANQTPQELINILGGTIKVGQYIQTIKNLSDLNTSLWYDILKNNLKPTSKNCFGFSLYNDSNNNYQNIKKVAFQLKKILREKKYKSRLVTGQEAVLSSVIVAKNKLLDHELLIIKNHEEYLLGITRTVQDFVSYGFRDMARPYRDNRSGMLPPKVARMLVNLAGYDTNKSLLDPFCGSGTILQEAMLLGYKKIYGSDISSQAVEETKQNLDWLSKNFALKADLKIKVIDVKNIDQNFETNSIDLIVSEPFMGDARFISQQRSSHNLLTIQKDLQNLYQTAFEKFQKILSPAGQIIFIFPVFNIAGQDIYTLDKKNISRLGFDYQLKEDIIYSREDQKVKRQITVWKFK</sequence>
<accession>A0A1G2BWS1</accession>
<gene>
    <name evidence="2" type="ORF">A2406_04415</name>
</gene>
<dbReference type="EMBL" id="MHKQ01000019">
    <property type="protein sequence ID" value="OGY93582.1"/>
    <property type="molecule type" value="Genomic_DNA"/>
</dbReference>
<evidence type="ECO:0000313" key="2">
    <source>
        <dbReference type="EMBL" id="OGY93582.1"/>
    </source>
</evidence>
<dbReference type="Proteomes" id="UP000177626">
    <property type="component" value="Unassembled WGS sequence"/>
</dbReference>
<dbReference type="AlphaFoldDB" id="A0A1G2BWS1"/>
<evidence type="ECO:0000259" key="1">
    <source>
        <dbReference type="Pfam" id="PF01170"/>
    </source>
</evidence>
<dbReference type="PANTHER" id="PTHR14911">
    <property type="entry name" value="THUMP DOMAIN-CONTAINING"/>
    <property type="match status" value="1"/>
</dbReference>
<evidence type="ECO:0000313" key="3">
    <source>
        <dbReference type="Proteomes" id="UP000177626"/>
    </source>
</evidence>
<name>A0A1G2BWS1_9BACT</name>
<dbReference type="InterPro" id="IPR000241">
    <property type="entry name" value="RlmKL-like_Mtase"/>
</dbReference>
<feature type="domain" description="Ribosomal RNA large subunit methyltransferase K/L-like methyltransferase" evidence="1">
    <location>
        <begin position="183"/>
        <end position="338"/>
    </location>
</feature>
<comment type="caution">
    <text evidence="2">The sequence shown here is derived from an EMBL/GenBank/DDBJ whole genome shotgun (WGS) entry which is preliminary data.</text>
</comment>
<dbReference type="CDD" id="cd02440">
    <property type="entry name" value="AdoMet_MTases"/>
    <property type="match status" value="1"/>
</dbReference>
<dbReference type="SUPFAM" id="SSF53335">
    <property type="entry name" value="S-adenosyl-L-methionine-dependent methyltransferases"/>
    <property type="match status" value="1"/>
</dbReference>
<dbReference type="PANTHER" id="PTHR14911:SF13">
    <property type="entry name" value="TRNA (GUANINE(6)-N2)-METHYLTRANSFERASE THUMP3"/>
    <property type="match status" value="1"/>
</dbReference>